<evidence type="ECO:0000256" key="1">
    <source>
        <dbReference type="ARBA" id="ARBA00004651"/>
    </source>
</evidence>
<dbReference type="GO" id="GO:0008076">
    <property type="term" value="C:voltage-gated potassium channel complex"/>
    <property type="evidence" value="ECO:0007669"/>
    <property type="project" value="TreeGrafter"/>
</dbReference>
<dbReference type="PANTHER" id="PTHR47735">
    <property type="entry name" value="POTASSIUM VOLTAGE-GATED CHANNEL SUBFAMILY KQT MEMBER 4"/>
    <property type="match status" value="1"/>
</dbReference>
<evidence type="ECO:0000256" key="4">
    <source>
        <dbReference type="ARBA" id="ARBA00022958"/>
    </source>
</evidence>
<comment type="catalytic activity">
    <reaction evidence="7">
        <text>K(+)(in) = K(+)(out)</text>
        <dbReference type="Rhea" id="RHEA:29463"/>
        <dbReference type="ChEBI" id="CHEBI:29103"/>
    </reaction>
</comment>
<keyword evidence="9" id="KW-0472">Membrane</keyword>
<dbReference type="FunFam" id="1.10.287.70:FF:000355">
    <property type="entry name" value="Potassium voltage-gated channel, KQT-like subfamily, member 1.2"/>
    <property type="match status" value="1"/>
</dbReference>
<dbReference type="InterPro" id="IPR003937">
    <property type="entry name" value="K_chnl_volt-dep_KCNQ"/>
</dbReference>
<accession>A0A8W8JQD4</accession>
<keyword evidence="13" id="KW-1185">Reference proteome</keyword>
<proteinExistence type="predicted"/>
<evidence type="ECO:0000259" key="10">
    <source>
        <dbReference type="Pfam" id="PF03520"/>
    </source>
</evidence>
<evidence type="ECO:0000256" key="3">
    <source>
        <dbReference type="ARBA" id="ARBA00022475"/>
    </source>
</evidence>
<dbReference type="PANTHER" id="PTHR47735:SF14">
    <property type="entry name" value="POTASSIUM VOLTAGE-GATED CHANNEL SUBFAMILY KQT MEMBER 1"/>
    <property type="match status" value="1"/>
</dbReference>
<dbReference type="EnsemblMetazoa" id="G19983.12">
    <property type="protein sequence ID" value="G19983.12:cds"/>
    <property type="gene ID" value="G19983"/>
</dbReference>
<name>A0A8W8JQD4_MAGGI</name>
<evidence type="ECO:0000259" key="11">
    <source>
        <dbReference type="Pfam" id="PF07885"/>
    </source>
</evidence>
<comment type="subcellular location">
    <subcellularLocation>
        <location evidence="1">Cell membrane</location>
        <topology evidence="1">Multi-pass membrane protein</topology>
    </subcellularLocation>
</comment>
<evidence type="ECO:0000256" key="6">
    <source>
        <dbReference type="ARBA" id="ARBA00023303"/>
    </source>
</evidence>
<dbReference type="SUPFAM" id="SSF81324">
    <property type="entry name" value="Voltage-gated potassium channels"/>
    <property type="match status" value="1"/>
</dbReference>
<feature type="domain" description="Potassium channel" evidence="11">
    <location>
        <begin position="9"/>
        <end position="49"/>
    </location>
</feature>
<evidence type="ECO:0000256" key="9">
    <source>
        <dbReference type="SAM" id="Phobius"/>
    </source>
</evidence>
<feature type="domain" description="Potassium channel voltage dependent KCNQ C-terminal" evidence="10">
    <location>
        <begin position="206"/>
        <end position="285"/>
    </location>
</feature>
<protein>
    <recommendedName>
        <fullName evidence="14">Potassium voltage-gated channel subfamily KQT member 1</fullName>
    </recommendedName>
</protein>
<reference evidence="12" key="1">
    <citation type="submission" date="2022-08" db="UniProtKB">
        <authorList>
            <consortium name="EnsemblMetazoa"/>
        </authorList>
    </citation>
    <scope>IDENTIFICATION</scope>
    <source>
        <strain evidence="12">05x7-T-G4-1.051#20</strain>
    </source>
</reference>
<organism evidence="12 13">
    <name type="scientific">Magallana gigas</name>
    <name type="common">Pacific oyster</name>
    <name type="synonym">Crassostrea gigas</name>
    <dbReference type="NCBI Taxonomy" id="29159"/>
    <lineage>
        <taxon>Eukaryota</taxon>
        <taxon>Metazoa</taxon>
        <taxon>Spiralia</taxon>
        <taxon>Lophotrochozoa</taxon>
        <taxon>Mollusca</taxon>
        <taxon>Bivalvia</taxon>
        <taxon>Autobranchia</taxon>
        <taxon>Pteriomorphia</taxon>
        <taxon>Ostreida</taxon>
        <taxon>Ostreoidea</taxon>
        <taxon>Ostreidae</taxon>
        <taxon>Magallana</taxon>
    </lineage>
</organism>
<evidence type="ECO:0000313" key="12">
    <source>
        <dbReference type="EnsemblMetazoa" id="G19983.12:cds"/>
    </source>
</evidence>
<keyword evidence="6" id="KW-0407">Ion channel</keyword>
<dbReference type="AlphaFoldDB" id="A0A8W8JQD4"/>
<feature type="compositionally biased region" description="Polar residues" evidence="8">
    <location>
        <begin position="150"/>
        <end position="163"/>
    </location>
</feature>
<evidence type="ECO:0000256" key="8">
    <source>
        <dbReference type="SAM" id="MobiDB-lite"/>
    </source>
</evidence>
<keyword evidence="3" id="KW-1003">Cell membrane</keyword>
<dbReference type="Pfam" id="PF03520">
    <property type="entry name" value="KCNQ_channel"/>
    <property type="match status" value="1"/>
</dbReference>
<keyword evidence="2" id="KW-0813">Transport</keyword>
<keyword evidence="9" id="KW-0812">Transmembrane</keyword>
<keyword evidence="5" id="KW-0406">Ion transport</keyword>
<dbReference type="Proteomes" id="UP000005408">
    <property type="component" value="Unassembled WGS sequence"/>
</dbReference>
<feature type="region of interest" description="Disordered" evidence="8">
    <location>
        <begin position="122"/>
        <end position="205"/>
    </location>
</feature>
<sequence length="292" mass="33574">MGLFSEFQITVTTIGYGDTVPQTWMGRIVASCFSVFAISFFALPAGILGSGFALKVQQKQRQKHFNRQIPTAASLIQCLWRCHAAEPPFKSSATWKVHIEEKRHFDKHHPGVSKLMNHSMNKLNSKQNSNSMSRITQKSSLLKKRRGFSRSASISDRQGSCQSIPECPEKTRPDQISDENNSQSMEMAEFSLEGQEEESVSKPQEKPYDVRDVIEQYSQGHLNMMVRIKELQRRLDTTLGKPLHVLTRDKERTTVFSKLVSMENQMRDLDRKMDQILVLLHTQHQETRNQHQ</sequence>
<dbReference type="Pfam" id="PF07885">
    <property type="entry name" value="Ion_trans_2"/>
    <property type="match status" value="1"/>
</dbReference>
<dbReference type="InterPro" id="IPR013821">
    <property type="entry name" value="K_chnl_volt-dep_KCNQ_C"/>
</dbReference>
<evidence type="ECO:0000256" key="7">
    <source>
        <dbReference type="ARBA" id="ARBA00034430"/>
    </source>
</evidence>
<dbReference type="Gene3D" id="6.10.140.1910">
    <property type="match status" value="1"/>
</dbReference>
<keyword evidence="9" id="KW-1133">Transmembrane helix</keyword>
<evidence type="ECO:0000256" key="2">
    <source>
        <dbReference type="ARBA" id="ARBA00022448"/>
    </source>
</evidence>
<feature type="compositionally biased region" description="Polar residues" evidence="8">
    <location>
        <begin position="122"/>
        <end position="140"/>
    </location>
</feature>
<dbReference type="InterPro" id="IPR013099">
    <property type="entry name" value="K_chnl_dom"/>
</dbReference>
<evidence type="ECO:0000256" key="5">
    <source>
        <dbReference type="ARBA" id="ARBA00023065"/>
    </source>
</evidence>
<evidence type="ECO:0000313" key="13">
    <source>
        <dbReference type="Proteomes" id="UP000005408"/>
    </source>
</evidence>
<evidence type="ECO:0008006" key="14">
    <source>
        <dbReference type="Google" id="ProtNLM"/>
    </source>
</evidence>
<keyword evidence="4" id="KW-0630">Potassium</keyword>
<dbReference type="Gene3D" id="1.10.287.70">
    <property type="match status" value="1"/>
</dbReference>
<dbReference type="GO" id="GO:0005249">
    <property type="term" value="F:voltage-gated potassium channel activity"/>
    <property type="evidence" value="ECO:0007669"/>
    <property type="project" value="InterPro"/>
</dbReference>
<feature type="transmembrane region" description="Helical" evidence="9">
    <location>
        <begin position="28"/>
        <end position="54"/>
    </location>
</feature>